<feature type="non-terminal residue" evidence="1">
    <location>
        <position position="150"/>
    </location>
</feature>
<accession>E2AQ42</accession>
<reference evidence="1 2" key="1">
    <citation type="journal article" date="2010" name="Science">
        <title>Genomic comparison of the ants Camponotus floridanus and Harpegnathos saltator.</title>
        <authorList>
            <person name="Bonasio R."/>
            <person name="Zhang G."/>
            <person name="Ye C."/>
            <person name="Mutti N.S."/>
            <person name="Fang X."/>
            <person name="Qin N."/>
            <person name="Donahue G."/>
            <person name="Yang P."/>
            <person name="Li Q."/>
            <person name="Li C."/>
            <person name="Zhang P."/>
            <person name="Huang Z."/>
            <person name="Berger S.L."/>
            <person name="Reinberg D."/>
            <person name="Wang J."/>
            <person name="Liebig J."/>
        </authorList>
    </citation>
    <scope>NUCLEOTIDE SEQUENCE [LARGE SCALE GENOMIC DNA]</scope>
    <source>
        <strain evidence="2">C129</strain>
    </source>
</reference>
<proteinExistence type="predicted"/>
<dbReference type="InParanoid" id="E2AQ42"/>
<sequence length="150" mass="16655">PPPAPLIELNGCTIRSVSSFRFLGVFLDPKLLGHPHINFLTQKANKLTSVIRSLCGTWWGSDPKLLLGIYKSLIRGSIEYGCQFLPVYHSSKINKLEKIQRKAIKICLGLRSSTPSNVVLAESGIPPLKLRCNLLSERYILRSLASTNNP</sequence>
<evidence type="ECO:0000313" key="1">
    <source>
        <dbReference type="EMBL" id="EFN64451.1"/>
    </source>
</evidence>
<gene>
    <name evidence="1" type="ORF">EAG_11587</name>
</gene>
<organism evidence="2">
    <name type="scientific">Camponotus floridanus</name>
    <name type="common">Florida carpenter ant</name>
    <dbReference type="NCBI Taxonomy" id="104421"/>
    <lineage>
        <taxon>Eukaryota</taxon>
        <taxon>Metazoa</taxon>
        <taxon>Ecdysozoa</taxon>
        <taxon>Arthropoda</taxon>
        <taxon>Hexapoda</taxon>
        <taxon>Insecta</taxon>
        <taxon>Pterygota</taxon>
        <taxon>Neoptera</taxon>
        <taxon>Endopterygota</taxon>
        <taxon>Hymenoptera</taxon>
        <taxon>Apocrita</taxon>
        <taxon>Aculeata</taxon>
        <taxon>Formicoidea</taxon>
        <taxon>Formicidae</taxon>
        <taxon>Formicinae</taxon>
        <taxon>Camponotus</taxon>
    </lineage>
</organism>
<evidence type="ECO:0000313" key="2">
    <source>
        <dbReference type="Proteomes" id="UP000000311"/>
    </source>
</evidence>
<keyword evidence="2" id="KW-1185">Reference proteome</keyword>
<protein>
    <recommendedName>
        <fullName evidence="3">RNA-directed DNA polymerase from mobile element jockey</fullName>
    </recommendedName>
</protein>
<name>E2AQ42_CAMFO</name>
<evidence type="ECO:0008006" key="3">
    <source>
        <dbReference type="Google" id="ProtNLM"/>
    </source>
</evidence>
<dbReference type="AlphaFoldDB" id="E2AQ42"/>
<dbReference type="Proteomes" id="UP000000311">
    <property type="component" value="Unassembled WGS sequence"/>
</dbReference>
<dbReference type="OMA" id="TCKTHIN"/>
<dbReference type="OrthoDB" id="7701067at2759"/>
<feature type="non-terminal residue" evidence="1">
    <location>
        <position position="1"/>
    </location>
</feature>
<dbReference type="EMBL" id="GL441688">
    <property type="protein sequence ID" value="EFN64451.1"/>
    <property type="molecule type" value="Genomic_DNA"/>
</dbReference>